<organism evidence="7 8">
    <name type="scientific">Dendryphion nanum</name>
    <dbReference type="NCBI Taxonomy" id="256645"/>
    <lineage>
        <taxon>Eukaryota</taxon>
        <taxon>Fungi</taxon>
        <taxon>Dikarya</taxon>
        <taxon>Ascomycota</taxon>
        <taxon>Pezizomycotina</taxon>
        <taxon>Dothideomycetes</taxon>
        <taxon>Pleosporomycetidae</taxon>
        <taxon>Pleosporales</taxon>
        <taxon>Torulaceae</taxon>
        <taxon>Dendryphion</taxon>
    </lineage>
</organism>
<evidence type="ECO:0000313" key="8">
    <source>
        <dbReference type="Proteomes" id="UP000700596"/>
    </source>
</evidence>
<name>A0A9P9EEU3_9PLEO</name>
<dbReference type="InterPro" id="IPR016167">
    <property type="entry name" value="FAD-bd_PCMH_sub1"/>
</dbReference>
<dbReference type="SUPFAM" id="SSF56176">
    <property type="entry name" value="FAD-binding/transporter-associated domain-like"/>
    <property type="match status" value="1"/>
</dbReference>
<dbReference type="PROSITE" id="PS51387">
    <property type="entry name" value="FAD_PCMH"/>
    <property type="match status" value="1"/>
</dbReference>
<feature type="signal peptide" evidence="5">
    <location>
        <begin position="1"/>
        <end position="27"/>
    </location>
</feature>
<dbReference type="Proteomes" id="UP000700596">
    <property type="component" value="Unassembled WGS sequence"/>
</dbReference>
<evidence type="ECO:0000259" key="6">
    <source>
        <dbReference type="PROSITE" id="PS51387"/>
    </source>
</evidence>
<gene>
    <name evidence="7" type="ORF">B0J11DRAFT_611226</name>
</gene>
<dbReference type="AlphaFoldDB" id="A0A9P9EEU3"/>
<comment type="similarity">
    <text evidence="1">Belongs to the oxygen-dependent FAD-linked oxidoreductase family.</text>
</comment>
<evidence type="ECO:0000256" key="4">
    <source>
        <dbReference type="ARBA" id="ARBA00023002"/>
    </source>
</evidence>
<reference evidence="7" key="1">
    <citation type="journal article" date="2021" name="Nat. Commun.">
        <title>Genetic determinants of endophytism in the Arabidopsis root mycobiome.</title>
        <authorList>
            <person name="Mesny F."/>
            <person name="Miyauchi S."/>
            <person name="Thiergart T."/>
            <person name="Pickel B."/>
            <person name="Atanasova L."/>
            <person name="Karlsson M."/>
            <person name="Huettel B."/>
            <person name="Barry K.W."/>
            <person name="Haridas S."/>
            <person name="Chen C."/>
            <person name="Bauer D."/>
            <person name="Andreopoulos W."/>
            <person name="Pangilinan J."/>
            <person name="LaButti K."/>
            <person name="Riley R."/>
            <person name="Lipzen A."/>
            <person name="Clum A."/>
            <person name="Drula E."/>
            <person name="Henrissat B."/>
            <person name="Kohler A."/>
            <person name="Grigoriev I.V."/>
            <person name="Martin F.M."/>
            <person name="Hacquard S."/>
        </authorList>
    </citation>
    <scope>NUCLEOTIDE SEQUENCE</scope>
    <source>
        <strain evidence="7">MPI-CAGE-CH-0243</strain>
    </source>
</reference>
<comment type="caution">
    <text evidence="7">The sequence shown here is derived from an EMBL/GenBank/DDBJ whole genome shotgun (WGS) entry which is preliminary data.</text>
</comment>
<dbReference type="Gene3D" id="3.30.43.10">
    <property type="entry name" value="Uridine Diphospho-n-acetylenolpyruvylglucosamine Reductase, domain 2"/>
    <property type="match status" value="1"/>
</dbReference>
<dbReference type="EMBL" id="JAGMWT010000002">
    <property type="protein sequence ID" value="KAH7135251.1"/>
    <property type="molecule type" value="Genomic_DNA"/>
</dbReference>
<keyword evidence="4" id="KW-0560">Oxidoreductase</keyword>
<evidence type="ECO:0000256" key="3">
    <source>
        <dbReference type="ARBA" id="ARBA00022827"/>
    </source>
</evidence>
<dbReference type="InterPro" id="IPR016169">
    <property type="entry name" value="FAD-bd_PCMH_sub2"/>
</dbReference>
<proteinExistence type="inferred from homology"/>
<accession>A0A9P9EEU3</accession>
<dbReference type="InterPro" id="IPR036318">
    <property type="entry name" value="FAD-bd_PCMH-like_sf"/>
</dbReference>
<dbReference type="OrthoDB" id="2151789at2759"/>
<sequence length="545" mass="59029">MLGSKRSKMGGIASILLFALVLTLVHAQTTFEPADFSIPEALLRNGVDISSIPHLSGLVGRSSLDRCPIACNSLKIIFGDAKVESKGESDYDAVINYFWSAQQRELKPTCAFKPEKAIDVSTLVLLSRLTQCPFAVRSGGHAAFAGASSIDGGIIVSFEKLKGITLSANKAIASIEPGNLWYDIYTTLAKDNLAVVGGRVSGIGIGGLTTGGGISYFANRYGWACDNVASFEVVTASGLIVTASPTSFPDLFWALRGGGNNFGIVTRFNLQTFAHGPLMFGGQRRFFEPSFPAVIDAFVTLGRNAAQDPKAAQFVAIAWNAASNTKFAVAELQYADPVLNAAIFQEYRDIPAFSDTTKLDTLAYFTQQLNASNPKGYRETFWTASSKLDRGMVEFVFNVSFDEFAKIGDVAGLVPANTLQVITVPQLEQMQKNGGNALGLSPENGPLFLINLSMRWDRVEDDARVLRANANVIRRMEEEAKRRDLVNGFLYMNYASQFQDVVGSYGAGNVQRLKSIAAKYDPAGVFQTLQPGYFKLEGAPDAKWP</sequence>
<evidence type="ECO:0000256" key="2">
    <source>
        <dbReference type="ARBA" id="ARBA00022630"/>
    </source>
</evidence>
<evidence type="ECO:0000256" key="1">
    <source>
        <dbReference type="ARBA" id="ARBA00005466"/>
    </source>
</evidence>
<dbReference type="InterPro" id="IPR050416">
    <property type="entry name" value="FAD-linked_Oxidoreductase"/>
</dbReference>
<feature type="chain" id="PRO_5040131495" evidence="5">
    <location>
        <begin position="28"/>
        <end position="545"/>
    </location>
</feature>
<keyword evidence="5" id="KW-0732">Signal</keyword>
<evidence type="ECO:0000313" key="7">
    <source>
        <dbReference type="EMBL" id="KAH7135251.1"/>
    </source>
</evidence>
<dbReference type="GO" id="GO:0016491">
    <property type="term" value="F:oxidoreductase activity"/>
    <property type="evidence" value="ECO:0007669"/>
    <property type="project" value="UniProtKB-KW"/>
</dbReference>
<dbReference type="InterPro" id="IPR006094">
    <property type="entry name" value="Oxid_FAD_bind_N"/>
</dbReference>
<dbReference type="InterPro" id="IPR016166">
    <property type="entry name" value="FAD-bd_PCMH"/>
</dbReference>
<feature type="domain" description="FAD-binding PCMH-type" evidence="6">
    <location>
        <begin position="104"/>
        <end position="275"/>
    </location>
</feature>
<dbReference type="PANTHER" id="PTHR42973">
    <property type="entry name" value="BINDING OXIDOREDUCTASE, PUTATIVE (AFU_ORTHOLOGUE AFUA_1G17690)-RELATED"/>
    <property type="match status" value="1"/>
</dbReference>
<dbReference type="GO" id="GO:0071949">
    <property type="term" value="F:FAD binding"/>
    <property type="evidence" value="ECO:0007669"/>
    <property type="project" value="InterPro"/>
</dbReference>
<dbReference type="Pfam" id="PF01565">
    <property type="entry name" value="FAD_binding_4"/>
    <property type="match status" value="1"/>
</dbReference>
<keyword evidence="2" id="KW-0285">Flavoprotein</keyword>
<protein>
    <submittedName>
        <fullName evidence="7">FAD binding domain-containing protein</fullName>
    </submittedName>
</protein>
<dbReference type="Gene3D" id="3.40.462.20">
    <property type="match status" value="1"/>
</dbReference>
<keyword evidence="3" id="KW-0274">FAD</keyword>
<dbReference type="PANTHER" id="PTHR42973:SF34">
    <property type="entry name" value="FAD BINDING DOMAIN PROTEIN (AFU_ORTHOLOGUE AFUA_3G02770)"/>
    <property type="match status" value="1"/>
</dbReference>
<evidence type="ECO:0000256" key="5">
    <source>
        <dbReference type="SAM" id="SignalP"/>
    </source>
</evidence>
<keyword evidence="8" id="KW-1185">Reference proteome</keyword>
<dbReference type="Gene3D" id="3.30.465.10">
    <property type="match status" value="1"/>
</dbReference>